<name>A0ABQ9YM43_9EUKA</name>
<reference evidence="2 3" key="1">
    <citation type="journal article" date="2022" name="bioRxiv">
        <title>Genomics of Preaxostyla Flagellates Illuminates Evolutionary Transitions and the Path Towards Mitochondrial Loss.</title>
        <authorList>
            <person name="Novak L.V.F."/>
            <person name="Treitli S.C."/>
            <person name="Pyrih J."/>
            <person name="Halakuc P."/>
            <person name="Pipaliya S.V."/>
            <person name="Vacek V."/>
            <person name="Brzon O."/>
            <person name="Soukal P."/>
            <person name="Eme L."/>
            <person name="Dacks J.B."/>
            <person name="Karnkowska A."/>
            <person name="Elias M."/>
            <person name="Hampl V."/>
        </authorList>
    </citation>
    <scope>NUCLEOTIDE SEQUENCE [LARGE SCALE GENOMIC DNA]</scope>
    <source>
        <strain evidence="2">NAU3</strain>
        <tissue evidence="2">Gut</tissue>
    </source>
</reference>
<evidence type="ECO:0000313" key="2">
    <source>
        <dbReference type="EMBL" id="KAK2964824.1"/>
    </source>
</evidence>
<evidence type="ECO:0000256" key="1">
    <source>
        <dbReference type="SAM" id="MobiDB-lite"/>
    </source>
</evidence>
<proteinExistence type="predicted"/>
<organism evidence="2 3">
    <name type="scientific">Blattamonas nauphoetae</name>
    <dbReference type="NCBI Taxonomy" id="2049346"/>
    <lineage>
        <taxon>Eukaryota</taxon>
        <taxon>Metamonada</taxon>
        <taxon>Preaxostyla</taxon>
        <taxon>Oxymonadida</taxon>
        <taxon>Blattamonas</taxon>
    </lineage>
</organism>
<dbReference type="Proteomes" id="UP001281761">
    <property type="component" value="Unassembled WGS sequence"/>
</dbReference>
<gene>
    <name evidence="2" type="ORF">BLNAU_124</name>
</gene>
<protein>
    <submittedName>
        <fullName evidence="2">Uncharacterized protein</fullName>
    </submittedName>
</protein>
<keyword evidence="3" id="KW-1185">Reference proteome</keyword>
<dbReference type="EMBL" id="JARBJD010000001">
    <property type="protein sequence ID" value="KAK2964824.1"/>
    <property type="molecule type" value="Genomic_DNA"/>
</dbReference>
<accession>A0ABQ9YM43</accession>
<feature type="region of interest" description="Disordered" evidence="1">
    <location>
        <begin position="28"/>
        <end position="57"/>
    </location>
</feature>
<comment type="caution">
    <text evidence="2">The sequence shown here is derived from an EMBL/GenBank/DDBJ whole genome shotgun (WGS) entry which is preliminary data.</text>
</comment>
<sequence length="174" mass="19681">MHNVNLKSPQPDIRFIPNKKHFYREDLDEPDGFFNEKSPSHAETKLQPSGNSITLPTPGDTPIEKLQLLRQSLATLEATQIGHDLCTEVGDKLRAARPRQWNLHFSLVKGEDVAAVCSDAAHLTIRMDPNLDPNSLAMQHTFLTQNPYETLDFFQVVYPHSVTLGHELGHTTYR</sequence>
<feature type="compositionally biased region" description="Polar residues" evidence="1">
    <location>
        <begin position="46"/>
        <end position="55"/>
    </location>
</feature>
<evidence type="ECO:0000313" key="3">
    <source>
        <dbReference type="Proteomes" id="UP001281761"/>
    </source>
</evidence>